<dbReference type="PANTHER" id="PTHR30589:SF0">
    <property type="entry name" value="PHOSPHATIDYLGLYCEROL--PROLIPOPROTEIN DIACYLGLYCERYL TRANSFERASE"/>
    <property type="match status" value="1"/>
</dbReference>
<evidence type="ECO:0000256" key="1">
    <source>
        <dbReference type="ARBA" id="ARBA00007150"/>
    </source>
</evidence>
<dbReference type="InterPro" id="IPR001640">
    <property type="entry name" value="Lgt"/>
</dbReference>
<comment type="function">
    <text evidence="7">Catalyzes the transfer of the diacylglyceryl group from phosphatidylglycerol to the sulfhydryl group of the N-terminal cysteine of a prolipoprotein, the first step in the formation of mature lipoproteins.</text>
</comment>
<evidence type="ECO:0000313" key="10">
    <source>
        <dbReference type="Proteomes" id="UP000009888"/>
    </source>
</evidence>
<comment type="subcellular location">
    <subcellularLocation>
        <location evidence="7">Cell membrane</location>
        <topology evidence="7">Multi-pass membrane protein</topology>
    </subcellularLocation>
</comment>
<keyword evidence="3 7" id="KW-0808">Transferase</keyword>
<keyword evidence="5 7" id="KW-1133">Transmembrane helix</keyword>
<dbReference type="GO" id="GO:0005886">
    <property type="term" value="C:plasma membrane"/>
    <property type="evidence" value="ECO:0007669"/>
    <property type="project" value="UniProtKB-SubCell"/>
</dbReference>
<dbReference type="STRING" id="202789.GCA_001457435_00579"/>
<evidence type="ECO:0000256" key="8">
    <source>
        <dbReference type="SAM" id="MobiDB-lite"/>
    </source>
</evidence>
<dbReference type="GO" id="GO:0008961">
    <property type="term" value="F:phosphatidylglycerol-prolipoprotein diacylglyceryl transferase activity"/>
    <property type="evidence" value="ECO:0007669"/>
    <property type="project" value="UniProtKB-UniRule"/>
</dbReference>
<dbReference type="EC" id="2.5.1.145" evidence="7"/>
<proteinExistence type="inferred from homology"/>
<evidence type="ECO:0000256" key="5">
    <source>
        <dbReference type="ARBA" id="ARBA00022989"/>
    </source>
</evidence>
<evidence type="ECO:0000256" key="6">
    <source>
        <dbReference type="ARBA" id="ARBA00023136"/>
    </source>
</evidence>
<feature type="compositionally biased region" description="Acidic residues" evidence="8">
    <location>
        <begin position="289"/>
        <end position="299"/>
    </location>
</feature>
<name>K9EBD0_9ACTO</name>
<gene>
    <name evidence="7" type="primary">lgt</name>
    <name evidence="9" type="ORF">HMPREF9233_01526</name>
</gene>
<feature type="transmembrane region" description="Helical" evidence="7">
    <location>
        <begin position="207"/>
        <end position="226"/>
    </location>
</feature>
<feature type="binding site" evidence="7">
    <location>
        <position position="142"/>
    </location>
    <ligand>
        <name>a 1,2-diacyl-sn-glycero-3-phospho-(1'-sn-glycerol)</name>
        <dbReference type="ChEBI" id="CHEBI:64716"/>
    </ligand>
</feature>
<dbReference type="Proteomes" id="UP000009888">
    <property type="component" value="Unassembled WGS sequence"/>
</dbReference>
<dbReference type="PROSITE" id="PS01311">
    <property type="entry name" value="LGT"/>
    <property type="match status" value="1"/>
</dbReference>
<dbReference type="NCBIfam" id="TIGR00544">
    <property type="entry name" value="lgt"/>
    <property type="match status" value="1"/>
</dbReference>
<dbReference type="EMBL" id="AGWL01000008">
    <property type="protein sequence ID" value="EKU94579.1"/>
    <property type="molecule type" value="Genomic_DNA"/>
</dbReference>
<feature type="region of interest" description="Disordered" evidence="8">
    <location>
        <begin position="276"/>
        <end position="323"/>
    </location>
</feature>
<keyword evidence="9" id="KW-0449">Lipoprotein</keyword>
<reference evidence="9 10" key="1">
    <citation type="submission" date="2012-09" db="EMBL/GenBank/DDBJ databases">
        <title>The Genome Sequence of Actinobaculum massiliae ACS-171-V-COL2.</title>
        <authorList>
            <consortium name="The Broad Institute Genome Sequencing Platform"/>
            <person name="Earl A."/>
            <person name="Ward D."/>
            <person name="Feldgarden M."/>
            <person name="Gevers D."/>
            <person name="Saerens B."/>
            <person name="Vaneechoutte M."/>
            <person name="Walker B."/>
            <person name="Young S.K."/>
            <person name="Zeng Q."/>
            <person name="Gargeya S."/>
            <person name="Fitzgerald M."/>
            <person name="Haas B."/>
            <person name="Abouelleil A."/>
            <person name="Alvarado L."/>
            <person name="Arachchi H.M."/>
            <person name="Berlin A."/>
            <person name="Chapman S.B."/>
            <person name="Goldberg J."/>
            <person name="Griggs A."/>
            <person name="Gujja S."/>
            <person name="Hansen M."/>
            <person name="Howarth C."/>
            <person name="Imamovic A."/>
            <person name="Larimer J."/>
            <person name="McCowen C."/>
            <person name="Montmayeur A."/>
            <person name="Murphy C."/>
            <person name="Neiman D."/>
            <person name="Pearson M."/>
            <person name="Priest M."/>
            <person name="Roberts A."/>
            <person name="Saif S."/>
            <person name="Shea T."/>
            <person name="Sisk P."/>
            <person name="Sykes S."/>
            <person name="Wortman J."/>
            <person name="Nusbaum C."/>
            <person name="Birren B."/>
        </authorList>
    </citation>
    <scope>NUCLEOTIDE SEQUENCE [LARGE SCALE GENOMIC DNA]</scope>
    <source>
        <strain evidence="10">ACS-171-V-Col2</strain>
    </source>
</reference>
<feature type="transmembrane region" description="Helical" evidence="7">
    <location>
        <begin position="121"/>
        <end position="141"/>
    </location>
</feature>
<evidence type="ECO:0000256" key="2">
    <source>
        <dbReference type="ARBA" id="ARBA00022475"/>
    </source>
</evidence>
<dbReference type="GO" id="GO:0042158">
    <property type="term" value="P:lipoprotein biosynthetic process"/>
    <property type="evidence" value="ECO:0007669"/>
    <property type="project" value="UniProtKB-UniRule"/>
</dbReference>
<dbReference type="Pfam" id="PF01790">
    <property type="entry name" value="LGT"/>
    <property type="match status" value="1"/>
</dbReference>
<dbReference type="HAMAP" id="MF_01147">
    <property type="entry name" value="Lgt"/>
    <property type="match status" value="1"/>
</dbReference>
<dbReference type="UniPathway" id="UPA00664"/>
<accession>K9EBD0</accession>
<evidence type="ECO:0000256" key="3">
    <source>
        <dbReference type="ARBA" id="ARBA00022679"/>
    </source>
</evidence>
<keyword evidence="10" id="KW-1185">Reference proteome</keyword>
<feature type="transmembrane region" description="Helical" evidence="7">
    <location>
        <begin position="238"/>
        <end position="261"/>
    </location>
</feature>
<dbReference type="AlphaFoldDB" id="K9EBD0"/>
<protein>
    <recommendedName>
        <fullName evidence="7">Phosphatidylglycerol--prolipoprotein diacylglyceryl transferase</fullName>
        <ecNumber evidence="7">2.5.1.145</ecNumber>
    </recommendedName>
</protein>
<keyword evidence="2 7" id="KW-1003">Cell membrane</keyword>
<keyword evidence="6 7" id="KW-0472">Membrane</keyword>
<dbReference type="eggNOG" id="COG0682">
    <property type="taxonomic scope" value="Bacteria"/>
</dbReference>
<evidence type="ECO:0000313" key="9">
    <source>
        <dbReference type="EMBL" id="EKU94579.1"/>
    </source>
</evidence>
<feature type="transmembrane region" description="Helical" evidence="7">
    <location>
        <begin position="183"/>
        <end position="200"/>
    </location>
</feature>
<dbReference type="RefSeq" id="WP_007001731.1">
    <property type="nucleotide sequence ID" value="NZ_JH992956.1"/>
</dbReference>
<feature type="transmembrane region" description="Helical" evidence="7">
    <location>
        <begin position="22"/>
        <end position="40"/>
    </location>
</feature>
<feature type="transmembrane region" description="Helical" evidence="7">
    <location>
        <begin position="52"/>
        <end position="72"/>
    </location>
</feature>
<sequence length="323" mass="34901">MNPLSIPSPSDNSLISIGAFDIKWYAICIVTGILAAWLIADRRYRAKGGSSDSFTVIAFWAVIFGIIGGRLYHVITDYQLYFGPGRNPWEAFNLRAGGLGIWGAIALGAVGAWIGTRREGVRLLPVGDALAPALLVAQAIGRFGNWFNQELFGGPTDLPWGLEIDAAHMPAGYAPGTTFHPTFAYEALWCLAGAVLLLWLERRFNLVAGQCFAAYIMVYTAGRFWIEMLRIDPANTILGLRLNVWTAMLTFALGATLLVALRQRYQKDPEVNSISLPGAVDASTAESGDAVENDEEEQNPEGGAESLATLSANSADTVNESNL</sequence>
<comment type="similarity">
    <text evidence="1 7">Belongs to the Lgt family.</text>
</comment>
<evidence type="ECO:0000256" key="4">
    <source>
        <dbReference type="ARBA" id="ARBA00022692"/>
    </source>
</evidence>
<feature type="transmembrane region" description="Helical" evidence="7">
    <location>
        <begin position="92"/>
        <end position="114"/>
    </location>
</feature>
<dbReference type="HOGENOM" id="CLU_013386_2_0_11"/>
<dbReference type="PATRIC" id="fig|883066.3.peg.1589"/>
<comment type="pathway">
    <text evidence="7">Protein modification; lipoprotein biosynthesis (diacylglyceryl transfer).</text>
</comment>
<evidence type="ECO:0000256" key="7">
    <source>
        <dbReference type="HAMAP-Rule" id="MF_01147"/>
    </source>
</evidence>
<comment type="catalytic activity">
    <reaction evidence="7">
        <text>L-cysteinyl-[prolipoprotein] + a 1,2-diacyl-sn-glycero-3-phospho-(1'-sn-glycerol) = an S-1,2-diacyl-sn-glyceryl-L-cysteinyl-[prolipoprotein] + sn-glycerol 1-phosphate + H(+)</text>
        <dbReference type="Rhea" id="RHEA:56712"/>
        <dbReference type="Rhea" id="RHEA-COMP:14679"/>
        <dbReference type="Rhea" id="RHEA-COMP:14680"/>
        <dbReference type="ChEBI" id="CHEBI:15378"/>
        <dbReference type="ChEBI" id="CHEBI:29950"/>
        <dbReference type="ChEBI" id="CHEBI:57685"/>
        <dbReference type="ChEBI" id="CHEBI:64716"/>
        <dbReference type="ChEBI" id="CHEBI:140658"/>
        <dbReference type="EC" id="2.5.1.145"/>
    </reaction>
</comment>
<comment type="caution">
    <text evidence="9">The sequence shown here is derived from an EMBL/GenBank/DDBJ whole genome shotgun (WGS) entry which is preliminary data.</text>
</comment>
<dbReference type="PANTHER" id="PTHR30589">
    <property type="entry name" value="PROLIPOPROTEIN DIACYLGLYCERYL TRANSFERASE"/>
    <property type="match status" value="1"/>
</dbReference>
<feature type="compositionally biased region" description="Polar residues" evidence="8">
    <location>
        <begin position="308"/>
        <end position="323"/>
    </location>
</feature>
<keyword evidence="4 7" id="KW-0812">Transmembrane</keyword>
<organism evidence="9 10">
    <name type="scientific">Actinobaculum massiliense ACS-171-V-Col2</name>
    <dbReference type="NCBI Taxonomy" id="883066"/>
    <lineage>
        <taxon>Bacteria</taxon>
        <taxon>Bacillati</taxon>
        <taxon>Actinomycetota</taxon>
        <taxon>Actinomycetes</taxon>
        <taxon>Actinomycetales</taxon>
        <taxon>Actinomycetaceae</taxon>
        <taxon>Actinobaculum</taxon>
    </lineage>
</organism>